<feature type="region of interest" description="Disordered" evidence="1">
    <location>
        <begin position="275"/>
        <end position="302"/>
    </location>
</feature>
<proteinExistence type="predicted"/>
<protein>
    <submittedName>
        <fullName evidence="3">Spherulation-specific family 4 protein</fullName>
    </submittedName>
</protein>
<dbReference type="PANTHER" id="PTHR35040">
    <property type="match status" value="1"/>
</dbReference>
<dbReference type="Proteomes" id="UP001589627">
    <property type="component" value="Unassembled WGS sequence"/>
</dbReference>
<comment type="caution">
    <text evidence="3">The sequence shown here is derived from an EMBL/GenBank/DDBJ whole genome shotgun (WGS) entry which is preliminary data.</text>
</comment>
<dbReference type="EMBL" id="JBHLZP010000256">
    <property type="protein sequence ID" value="MFB9836176.1"/>
    <property type="molecule type" value="Genomic_DNA"/>
</dbReference>
<evidence type="ECO:0000256" key="1">
    <source>
        <dbReference type="SAM" id="MobiDB-lite"/>
    </source>
</evidence>
<dbReference type="RefSeq" id="WP_378208795.1">
    <property type="nucleotide sequence ID" value="NZ_JBHLZP010000256.1"/>
</dbReference>
<name>A0ABV5YNN5_9ACTN</name>
<evidence type="ECO:0000313" key="4">
    <source>
        <dbReference type="Proteomes" id="UP001589627"/>
    </source>
</evidence>
<organism evidence="3 4">
    <name type="scientific">Actinoallomurus acaciae</name>
    <dbReference type="NCBI Taxonomy" id="502577"/>
    <lineage>
        <taxon>Bacteria</taxon>
        <taxon>Bacillati</taxon>
        <taxon>Actinomycetota</taxon>
        <taxon>Actinomycetes</taxon>
        <taxon>Streptosporangiales</taxon>
        <taxon>Thermomonosporaceae</taxon>
        <taxon>Actinoallomurus</taxon>
    </lineage>
</organism>
<reference evidence="3 4" key="1">
    <citation type="submission" date="2024-09" db="EMBL/GenBank/DDBJ databases">
        <authorList>
            <person name="Sun Q."/>
            <person name="Mori K."/>
        </authorList>
    </citation>
    <scope>NUCLEOTIDE SEQUENCE [LARGE SCALE GENOMIC DNA]</scope>
    <source>
        <strain evidence="3 4">TBRC 0563</strain>
    </source>
</reference>
<evidence type="ECO:0000256" key="2">
    <source>
        <dbReference type="SAM" id="SignalP"/>
    </source>
</evidence>
<evidence type="ECO:0000313" key="3">
    <source>
        <dbReference type="EMBL" id="MFB9836176.1"/>
    </source>
</evidence>
<keyword evidence="2" id="KW-0732">Signal</keyword>
<gene>
    <name evidence="3" type="ORF">ACFFNX_28785</name>
</gene>
<dbReference type="PANTHER" id="PTHR35040:SF7">
    <property type="entry name" value="FIBRONECTIN TYPE-III DOMAIN-CONTAINING PROTEIN-RELATED"/>
    <property type="match status" value="1"/>
</dbReference>
<feature type="chain" id="PRO_5047262955" evidence="2">
    <location>
        <begin position="25"/>
        <end position="302"/>
    </location>
</feature>
<sequence>MRVVRACVAAVTLVLGLTVTPARASATVQHLAVPAYFDPGGGAGGTYWTRLDQSAPTVAISVANPGSGPGTTFDQSYANAVQAAAQAGIKVIGYVDTGYFGTTGRTTRGGQTSTSAWTAQVEGDVDDWYRWYGGNGLAGIFFDDAQNVCGTGNAYVDLYTAVSTYTKQHHSGALTVDNPGAPADQCYSSAADVLVMFEGTYASYTSWSPPSWELGSADPNKFWHLVYATPTQADMENAVALSRQRGAGYLYVTDDVLPNPWDTLPAAAYWSDEVARTATGDGADPARPAPPPSPGAHDSSGS</sequence>
<dbReference type="InterPro" id="IPR021986">
    <property type="entry name" value="Spherulin4"/>
</dbReference>
<accession>A0ABV5YNN5</accession>
<dbReference type="Pfam" id="PF12138">
    <property type="entry name" value="Spherulin4"/>
    <property type="match status" value="1"/>
</dbReference>
<feature type="signal peptide" evidence="2">
    <location>
        <begin position="1"/>
        <end position="24"/>
    </location>
</feature>
<keyword evidence="4" id="KW-1185">Reference proteome</keyword>